<evidence type="ECO:0000313" key="3">
    <source>
        <dbReference type="EMBL" id="GAA2456273.1"/>
    </source>
</evidence>
<protein>
    <recommendedName>
        <fullName evidence="5">Lipoprotein</fullName>
    </recommendedName>
</protein>
<feature type="compositionally biased region" description="Low complexity" evidence="1">
    <location>
        <begin position="67"/>
        <end position="82"/>
    </location>
</feature>
<dbReference type="EMBL" id="BAAATK010000055">
    <property type="protein sequence ID" value="GAA2456273.1"/>
    <property type="molecule type" value="Genomic_DNA"/>
</dbReference>
<comment type="caution">
    <text evidence="3">The sequence shown here is derived from an EMBL/GenBank/DDBJ whole genome shotgun (WGS) entry which is preliminary data.</text>
</comment>
<proteinExistence type="predicted"/>
<name>A0ABN3KD16_9ACTN</name>
<sequence>MHRTTTTAALLATVTLAVLSGCTTVRGAPADGPTAGASRLPTPHPDGPAEPRIVQAPVREALELVGPSRRPARPTLTPRTGPAAPPPSRRPSAGLPEQRRQQPPRPVRPGPRERAPRPPERPRVQPPGVPETARGNPGGGIDVCALGRTYGGWRADSREARICEQTYGR</sequence>
<dbReference type="Proteomes" id="UP001500460">
    <property type="component" value="Unassembled WGS sequence"/>
</dbReference>
<feature type="region of interest" description="Disordered" evidence="1">
    <location>
        <begin position="29"/>
        <end position="142"/>
    </location>
</feature>
<evidence type="ECO:0000256" key="1">
    <source>
        <dbReference type="SAM" id="MobiDB-lite"/>
    </source>
</evidence>
<gene>
    <name evidence="3" type="ORF">GCM10010421_56880</name>
</gene>
<evidence type="ECO:0008006" key="5">
    <source>
        <dbReference type="Google" id="ProtNLM"/>
    </source>
</evidence>
<feature type="signal peptide" evidence="2">
    <location>
        <begin position="1"/>
        <end position="27"/>
    </location>
</feature>
<keyword evidence="2" id="KW-0732">Signal</keyword>
<reference evidence="3 4" key="1">
    <citation type="journal article" date="2019" name="Int. J. Syst. Evol. Microbiol.">
        <title>The Global Catalogue of Microorganisms (GCM) 10K type strain sequencing project: providing services to taxonomists for standard genome sequencing and annotation.</title>
        <authorList>
            <consortium name="The Broad Institute Genomics Platform"/>
            <consortium name="The Broad Institute Genome Sequencing Center for Infectious Disease"/>
            <person name="Wu L."/>
            <person name="Ma J."/>
        </authorList>
    </citation>
    <scope>NUCLEOTIDE SEQUENCE [LARGE SCALE GENOMIC DNA]</scope>
    <source>
        <strain evidence="3 4">JCM 6922</strain>
    </source>
</reference>
<organism evidence="3 4">
    <name type="scientific">Streptomyces glaucus</name>
    <dbReference type="NCBI Taxonomy" id="284029"/>
    <lineage>
        <taxon>Bacteria</taxon>
        <taxon>Bacillati</taxon>
        <taxon>Actinomycetota</taxon>
        <taxon>Actinomycetes</taxon>
        <taxon>Kitasatosporales</taxon>
        <taxon>Streptomycetaceae</taxon>
        <taxon>Streptomyces</taxon>
    </lineage>
</organism>
<accession>A0ABN3KD16</accession>
<feature type="chain" id="PRO_5047159248" description="Lipoprotein" evidence="2">
    <location>
        <begin position="28"/>
        <end position="169"/>
    </location>
</feature>
<evidence type="ECO:0000256" key="2">
    <source>
        <dbReference type="SAM" id="SignalP"/>
    </source>
</evidence>
<dbReference type="PROSITE" id="PS51257">
    <property type="entry name" value="PROKAR_LIPOPROTEIN"/>
    <property type="match status" value="1"/>
</dbReference>
<feature type="compositionally biased region" description="Basic and acidic residues" evidence="1">
    <location>
        <begin position="110"/>
        <end position="123"/>
    </location>
</feature>
<evidence type="ECO:0000313" key="4">
    <source>
        <dbReference type="Proteomes" id="UP001500460"/>
    </source>
</evidence>
<keyword evidence="4" id="KW-1185">Reference proteome</keyword>